<dbReference type="Proteomes" id="UP000601768">
    <property type="component" value="Unassembled WGS sequence"/>
</dbReference>
<dbReference type="EMBL" id="JACNEP010000005">
    <property type="protein sequence ID" value="MBC3765929.1"/>
    <property type="molecule type" value="Genomic_DNA"/>
</dbReference>
<keyword evidence="1" id="KW-1133">Transmembrane helix</keyword>
<keyword evidence="1" id="KW-0812">Transmembrane</keyword>
<sequence length="91" mass="10087">MTFKHLIYKLGAAPQRSSRLFFTGLIAFVVGLVGVYVSVNFMQTYAVILKWLSLAIMLISFVVAMTGYVGILANRFAQVINLSEPRGGRDK</sequence>
<organism evidence="2 3">
    <name type="scientific">Neptunicella marina</name>
    <dbReference type="NCBI Taxonomy" id="2125989"/>
    <lineage>
        <taxon>Bacteria</taxon>
        <taxon>Pseudomonadati</taxon>
        <taxon>Pseudomonadota</taxon>
        <taxon>Gammaproteobacteria</taxon>
        <taxon>Alteromonadales</taxon>
        <taxon>Alteromonadaceae</taxon>
        <taxon>Neptunicella</taxon>
    </lineage>
</organism>
<reference evidence="2" key="2">
    <citation type="submission" date="2020-08" db="EMBL/GenBank/DDBJ databases">
        <authorList>
            <person name="Lai Q."/>
        </authorList>
    </citation>
    <scope>NUCLEOTIDE SEQUENCE</scope>
    <source>
        <strain evidence="2">S27-2</strain>
    </source>
</reference>
<feature type="transmembrane region" description="Helical" evidence="1">
    <location>
        <begin position="51"/>
        <end position="73"/>
    </location>
</feature>
<evidence type="ECO:0000313" key="2">
    <source>
        <dbReference type="EMBL" id="MBC3765929.1"/>
    </source>
</evidence>
<proteinExistence type="predicted"/>
<feature type="transmembrane region" description="Helical" evidence="1">
    <location>
        <begin position="20"/>
        <end position="39"/>
    </location>
</feature>
<gene>
    <name evidence="2" type="ORF">H8B19_08570</name>
</gene>
<protein>
    <submittedName>
        <fullName evidence="2">Uncharacterized protein</fullName>
    </submittedName>
</protein>
<dbReference type="AlphaFoldDB" id="A0A8J6ITC2"/>
<reference evidence="2" key="1">
    <citation type="journal article" date="2018" name="Int. J. Syst. Evol. Microbiol.">
        <title>Neptunicella marina gen. nov., sp. nov., isolated from surface seawater.</title>
        <authorList>
            <person name="Liu X."/>
            <person name="Lai Q."/>
            <person name="Du Y."/>
            <person name="Zhang X."/>
            <person name="Liu Z."/>
            <person name="Sun F."/>
            <person name="Shao Z."/>
        </authorList>
    </citation>
    <scope>NUCLEOTIDE SEQUENCE</scope>
    <source>
        <strain evidence="2">S27-2</strain>
    </source>
</reference>
<comment type="caution">
    <text evidence="2">The sequence shown here is derived from an EMBL/GenBank/DDBJ whole genome shotgun (WGS) entry which is preliminary data.</text>
</comment>
<keyword evidence="1" id="KW-0472">Membrane</keyword>
<evidence type="ECO:0000313" key="3">
    <source>
        <dbReference type="Proteomes" id="UP000601768"/>
    </source>
</evidence>
<dbReference type="RefSeq" id="WP_186506382.1">
    <property type="nucleotide sequence ID" value="NZ_JACNEP010000005.1"/>
</dbReference>
<keyword evidence="3" id="KW-1185">Reference proteome</keyword>
<name>A0A8J6ITC2_9ALTE</name>
<evidence type="ECO:0000256" key="1">
    <source>
        <dbReference type="SAM" id="Phobius"/>
    </source>
</evidence>
<accession>A0A8J6ITC2</accession>